<organism evidence="2">
    <name type="scientific">viral metagenome</name>
    <dbReference type="NCBI Taxonomy" id="1070528"/>
    <lineage>
        <taxon>unclassified sequences</taxon>
        <taxon>metagenomes</taxon>
        <taxon>organismal metagenomes</taxon>
    </lineage>
</organism>
<sequence length="103" mass="12073">MQEIISNPVNFDTFQLVCSACYSLLQVRYDRCGLSFVEECECQVQEREKMKEEIDELEGQIRDLEEDAESRQTEIEELKQAIDIVSETLNLYFSMPRAEIIEP</sequence>
<evidence type="ECO:0000313" key="3">
    <source>
        <dbReference type="EMBL" id="QJA72803.1"/>
    </source>
</evidence>
<reference evidence="2" key="1">
    <citation type="submission" date="2020-03" db="EMBL/GenBank/DDBJ databases">
        <title>The deep terrestrial virosphere.</title>
        <authorList>
            <person name="Holmfeldt K."/>
            <person name="Nilsson E."/>
            <person name="Simone D."/>
            <person name="Lopez-Fernandez M."/>
            <person name="Wu X."/>
            <person name="de Brujin I."/>
            <person name="Lundin D."/>
            <person name="Andersson A."/>
            <person name="Bertilsson S."/>
            <person name="Dopson M."/>
        </authorList>
    </citation>
    <scope>NUCLEOTIDE SEQUENCE</scope>
    <source>
        <strain evidence="3">MM415A02607</strain>
        <strain evidence="2">MM415B01502</strain>
    </source>
</reference>
<dbReference type="AlphaFoldDB" id="A0A6M3ILD9"/>
<protein>
    <submittedName>
        <fullName evidence="2">Uncharacterized protein</fullName>
    </submittedName>
</protein>
<accession>A0A6M3ILD9</accession>
<evidence type="ECO:0000256" key="1">
    <source>
        <dbReference type="SAM" id="Coils"/>
    </source>
</evidence>
<feature type="coiled-coil region" evidence="1">
    <location>
        <begin position="40"/>
        <end position="88"/>
    </location>
</feature>
<gene>
    <name evidence="3" type="ORF">MM415A02607_0009</name>
    <name evidence="2" type="ORF">MM415B01502_0014</name>
</gene>
<dbReference type="EMBL" id="MT141308">
    <property type="protein sequence ID" value="QJA58101.1"/>
    <property type="molecule type" value="Genomic_DNA"/>
</dbReference>
<evidence type="ECO:0000313" key="2">
    <source>
        <dbReference type="EMBL" id="QJA58101.1"/>
    </source>
</evidence>
<name>A0A6M3ILD9_9ZZZZ</name>
<dbReference type="EMBL" id="MT141979">
    <property type="protein sequence ID" value="QJA72803.1"/>
    <property type="molecule type" value="Genomic_DNA"/>
</dbReference>
<proteinExistence type="predicted"/>
<keyword evidence="1" id="KW-0175">Coiled coil</keyword>